<organism evidence="1 2">
    <name type="scientific">Rotaria socialis</name>
    <dbReference type="NCBI Taxonomy" id="392032"/>
    <lineage>
        <taxon>Eukaryota</taxon>
        <taxon>Metazoa</taxon>
        <taxon>Spiralia</taxon>
        <taxon>Gnathifera</taxon>
        <taxon>Rotifera</taxon>
        <taxon>Eurotatoria</taxon>
        <taxon>Bdelloidea</taxon>
        <taxon>Philodinida</taxon>
        <taxon>Philodinidae</taxon>
        <taxon>Rotaria</taxon>
    </lineage>
</organism>
<comment type="caution">
    <text evidence="1">The sequence shown here is derived from an EMBL/GenBank/DDBJ whole genome shotgun (WGS) entry which is preliminary data.</text>
</comment>
<dbReference type="Proteomes" id="UP000663851">
    <property type="component" value="Unassembled WGS sequence"/>
</dbReference>
<proteinExistence type="predicted"/>
<dbReference type="EMBL" id="CAJOBO010002288">
    <property type="protein sequence ID" value="CAF4442521.1"/>
    <property type="molecule type" value="Genomic_DNA"/>
</dbReference>
<gene>
    <name evidence="1" type="ORF">HFQ381_LOCUS23245</name>
</gene>
<protein>
    <submittedName>
        <fullName evidence="1">Uncharacterized protein</fullName>
    </submittedName>
</protein>
<reference evidence="1" key="1">
    <citation type="submission" date="2021-02" db="EMBL/GenBank/DDBJ databases">
        <authorList>
            <person name="Nowell W R."/>
        </authorList>
    </citation>
    <scope>NUCLEOTIDE SEQUENCE</scope>
</reference>
<dbReference type="Gene3D" id="1.10.10.60">
    <property type="entry name" value="Homeodomain-like"/>
    <property type="match status" value="1"/>
</dbReference>
<evidence type="ECO:0000313" key="2">
    <source>
        <dbReference type="Proteomes" id="UP000663851"/>
    </source>
</evidence>
<sequence length="133" mass="15410">MKSKDFQKLVLSKSENGDGTTKIFRDLNGATSLSTIERCCRRIREVGTIDLVNSRECSRIIRTKAAIQKVKRRLNRRKPLSSRKLARELGISRSSVQRILKSDLELQAYKIQKEPLLTDSHKEKTTRRENVRQ</sequence>
<name>A0A820RJL7_9BILA</name>
<dbReference type="AlphaFoldDB" id="A0A820RJL7"/>
<evidence type="ECO:0000313" key="1">
    <source>
        <dbReference type="EMBL" id="CAF4442521.1"/>
    </source>
</evidence>
<dbReference type="PANTHER" id="PTHR46068">
    <property type="entry name" value="PROTEIN CBG27172"/>
    <property type="match status" value="1"/>
</dbReference>
<dbReference type="PANTHER" id="PTHR46068:SF1">
    <property type="entry name" value="TRANSPOSASE IS30-LIKE HTH DOMAIN-CONTAINING PROTEIN"/>
    <property type="match status" value="1"/>
</dbReference>
<accession>A0A820RJL7</accession>